<evidence type="ECO:0000259" key="1">
    <source>
        <dbReference type="Pfam" id="PF00561"/>
    </source>
</evidence>
<dbReference type="InterPro" id="IPR000073">
    <property type="entry name" value="AB_hydrolase_1"/>
</dbReference>
<protein>
    <submittedName>
        <fullName evidence="2">Alpha/beta fold hydrolase</fullName>
    </submittedName>
</protein>
<dbReference type="InterPro" id="IPR029058">
    <property type="entry name" value="AB_hydrolase_fold"/>
</dbReference>
<dbReference type="GO" id="GO:0016787">
    <property type="term" value="F:hydrolase activity"/>
    <property type="evidence" value="ECO:0007669"/>
    <property type="project" value="UniProtKB-KW"/>
</dbReference>
<dbReference type="PANTHER" id="PTHR43689:SF8">
    <property type="entry name" value="ALPHA_BETA-HYDROLASES SUPERFAMILY PROTEIN"/>
    <property type="match status" value="1"/>
</dbReference>
<dbReference type="Gene3D" id="3.40.50.1820">
    <property type="entry name" value="alpha/beta hydrolase"/>
    <property type="match status" value="1"/>
</dbReference>
<keyword evidence="2" id="KW-0378">Hydrolase</keyword>
<dbReference type="Proteomes" id="UP000280271">
    <property type="component" value="Unassembled WGS sequence"/>
</dbReference>
<dbReference type="RefSeq" id="WP_120374470.1">
    <property type="nucleotide sequence ID" value="NZ_RCHC01000002.1"/>
</dbReference>
<dbReference type="Pfam" id="PF00561">
    <property type="entry name" value="Abhydrolase_1"/>
    <property type="match status" value="1"/>
</dbReference>
<feature type="domain" description="AB hydrolase-1" evidence="1">
    <location>
        <begin position="3"/>
        <end position="131"/>
    </location>
</feature>
<reference evidence="2 3" key="1">
    <citation type="submission" date="2018-09" db="EMBL/GenBank/DDBJ databases">
        <title>The draft genome of Acinetobacter sp. strains.</title>
        <authorList>
            <person name="Qin J."/>
            <person name="Feng Y."/>
            <person name="Zong Z."/>
        </authorList>
    </citation>
    <scope>NUCLEOTIDE SEQUENCE [LARGE SCALE GENOMIC DNA]</scope>
    <source>
        <strain evidence="2 3">WCHAc060005</strain>
    </source>
</reference>
<gene>
    <name evidence="2" type="ORF">D9K81_02925</name>
</gene>
<proteinExistence type="predicted"/>
<evidence type="ECO:0000313" key="2">
    <source>
        <dbReference type="EMBL" id="RLL24087.1"/>
    </source>
</evidence>
<evidence type="ECO:0000313" key="3">
    <source>
        <dbReference type="Proteomes" id="UP000280271"/>
    </source>
</evidence>
<comment type="caution">
    <text evidence="2">The sequence shown here is derived from an EMBL/GenBank/DDBJ whole genome shotgun (WGS) entry which is preliminary data.</text>
</comment>
<accession>A0ABX9U0D4</accession>
<organism evidence="2 3">
    <name type="scientific">Acinetobacter chengduensis</name>
    <dbReference type="NCBI Taxonomy" id="2420890"/>
    <lineage>
        <taxon>Bacteria</taxon>
        <taxon>Pseudomonadati</taxon>
        <taxon>Pseudomonadota</taxon>
        <taxon>Gammaproteobacteria</taxon>
        <taxon>Moraxellales</taxon>
        <taxon>Moraxellaceae</taxon>
        <taxon>Acinetobacter</taxon>
    </lineage>
</organism>
<dbReference type="SUPFAM" id="SSF53474">
    <property type="entry name" value="alpha/beta-Hydrolases"/>
    <property type="match status" value="1"/>
</dbReference>
<dbReference type="EMBL" id="RCHC01000002">
    <property type="protein sequence ID" value="RLL24087.1"/>
    <property type="molecule type" value="Genomic_DNA"/>
</dbReference>
<keyword evidence="3" id="KW-1185">Reference proteome</keyword>
<name>A0ABX9U0D4_9GAMM</name>
<dbReference type="PANTHER" id="PTHR43689">
    <property type="entry name" value="HYDROLASE"/>
    <property type="match status" value="1"/>
</dbReference>
<sequence length="209" mass="23373">MQLIFLPGASGSTSFWQPVQQRLVSCVSDRFKSQKVIAYPSFGHVSAHADVYDFASLTEYVLGQIQQECIIIAQSMGGIFAVQATLQKPDLVKGLVLLATSGGINLKPFQVQDWRSAYQQQYLNYPDWFCTARLDYSLQLQTISQPVLLLWGEQDPISPITVGSYLQSLLPQSKLRIVLGGDHLFAEKYPDQSAKFIAEYLAEWEAEAC</sequence>